<accession>A0ABW4HVM8</accession>
<keyword evidence="3" id="KW-1185">Reference proteome</keyword>
<keyword evidence="1" id="KW-0472">Membrane</keyword>
<keyword evidence="1" id="KW-0812">Transmembrane</keyword>
<dbReference type="EMBL" id="JBHUDE010000150">
    <property type="protein sequence ID" value="MFD1609210.1"/>
    <property type="molecule type" value="Genomic_DNA"/>
</dbReference>
<dbReference type="PANTHER" id="PTHR41309:SF2">
    <property type="entry name" value="MEMBRANE PROTEIN"/>
    <property type="match status" value="1"/>
</dbReference>
<evidence type="ECO:0000256" key="1">
    <source>
        <dbReference type="SAM" id="Phobius"/>
    </source>
</evidence>
<organism evidence="2 3">
    <name type="scientific">Oceanobacillus luteolus</name>
    <dbReference type="NCBI Taxonomy" id="1274358"/>
    <lineage>
        <taxon>Bacteria</taxon>
        <taxon>Bacillati</taxon>
        <taxon>Bacillota</taxon>
        <taxon>Bacilli</taxon>
        <taxon>Bacillales</taxon>
        <taxon>Bacillaceae</taxon>
        <taxon>Oceanobacillus</taxon>
    </lineage>
</organism>
<name>A0ABW4HVM8_9BACI</name>
<proteinExistence type="predicted"/>
<evidence type="ECO:0000313" key="3">
    <source>
        <dbReference type="Proteomes" id="UP001597221"/>
    </source>
</evidence>
<protein>
    <submittedName>
        <fullName evidence="2">ABC-2 transporter permease</fullName>
    </submittedName>
</protein>
<reference evidence="3" key="1">
    <citation type="journal article" date="2019" name="Int. J. Syst. Evol. Microbiol.">
        <title>The Global Catalogue of Microorganisms (GCM) 10K type strain sequencing project: providing services to taxonomists for standard genome sequencing and annotation.</title>
        <authorList>
            <consortium name="The Broad Institute Genomics Platform"/>
            <consortium name="The Broad Institute Genome Sequencing Center for Infectious Disease"/>
            <person name="Wu L."/>
            <person name="Ma J."/>
        </authorList>
    </citation>
    <scope>NUCLEOTIDE SEQUENCE [LARGE SCALE GENOMIC DNA]</scope>
    <source>
        <strain evidence="3">CGMCC 1.12376</strain>
    </source>
</reference>
<gene>
    <name evidence="2" type="ORF">ACFSBH_16455</name>
</gene>
<dbReference type="Proteomes" id="UP001597221">
    <property type="component" value="Unassembled WGS sequence"/>
</dbReference>
<feature type="transmembrane region" description="Helical" evidence="1">
    <location>
        <begin position="105"/>
        <end position="126"/>
    </location>
</feature>
<comment type="caution">
    <text evidence="2">The sequence shown here is derived from an EMBL/GenBank/DDBJ whole genome shotgun (WGS) entry which is preliminary data.</text>
</comment>
<dbReference type="Pfam" id="PF13346">
    <property type="entry name" value="ABC2_membrane_5"/>
    <property type="match status" value="1"/>
</dbReference>
<sequence>MFNLIKKDLVIQKSQILLFIPFIMFFAIFGDHMSPFFIFLISSLYIPLNGYIYDEQVESNILLNSLPYLRKEIVAAKYIGSVVYMILSIVVASIILYIFDFSFTFRDVAIAAGLFFIFTAVAFPLFYVLKPGYIGVAALSGLVVFAILLSPVLEFIEKHLTSITEFITSLSTTALYLSGAAISIGLFLVSWIVSQMIYQRKVF</sequence>
<feature type="transmembrane region" description="Helical" evidence="1">
    <location>
        <begin position="133"/>
        <end position="153"/>
    </location>
</feature>
<feature type="transmembrane region" description="Helical" evidence="1">
    <location>
        <begin position="173"/>
        <end position="193"/>
    </location>
</feature>
<keyword evidence="1" id="KW-1133">Transmembrane helix</keyword>
<evidence type="ECO:0000313" key="2">
    <source>
        <dbReference type="EMBL" id="MFD1609210.1"/>
    </source>
</evidence>
<dbReference type="PANTHER" id="PTHR41309">
    <property type="entry name" value="MEMBRANE PROTEIN-RELATED"/>
    <property type="match status" value="1"/>
</dbReference>
<dbReference type="RefSeq" id="WP_251514395.1">
    <property type="nucleotide sequence ID" value="NZ_JAMBON010000016.1"/>
</dbReference>
<dbReference type="InterPro" id="IPR025699">
    <property type="entry name" value="ABC2_memb-like"/>
</dbReference>
<feature type="transmembrane region" description="Helical" evidence="1">
    <location>
        <begin position="74"/>
        <end position="99"/>
    </location>
</feature>